<evidence type="ECO:0000313" key="3">
    <source>
        <dbReference type="Proteomes" id="UP000518188"/>
    </source>
</evidence>
<dbReference type="Gene3D" id="2.160.20.80">
    <property type="entry name" value="E3 ubiquitin-protein ligase SopA"/>
    <property type="match status" value="1"/>
</dbReference>
<accession>A0A7X6MNM0</accession>
<reference evidence="2 3" key="1">
    <citation type="submission" date="2020-04" db="EMBL/GenBank/DDBJ databases">
        <title>MicrobeNet Type strains.</title>
        <authorList>
            <person name="Nicholson A.C."/>
        </authorList>
    </citation>
    <scope>NUCLEOTIDE SEQUENCE [LARGE SCALE GENOMIC DNA]</scope>
    <source>
        <strain evidence="2 3">ATCC 700731</strain>
    </source>
</reference>
<dbReference type="GeneID" id="98803882"/>
<dbReference type="RefSeq" id="WP_161494442.1">
    <property type="nucleotide sequence ID" value="NZ_HG322951.1"/>
</dbReference>
<sequence length="296" mass="32050">MDDNADIAEERVVRETISSVLRQHLQPDASPNWSACAINLSGAHLHDLDLSGARITSADFSGASFTGYVGFEGTAFNGSAEDAITFDGATFTATGSRDWTNFADATFTADAILGISFEGVTFLAREEGRISFHSAHFDSRRDGGLSFIQSTFSTDGAGAISFEAAHFTATNPARQVFTDGQLPDCITFMWATFAANSNEGITFDHAVFRADRGRIRFTEATFVTTNHARITFREGVFLADHDGQTTFDGSSFHGDGTVSFANPGHWNGTSFDWDSDPDSMPPVVDPQQWPPKPRST</sequence>
<proteinExistence type="predicted"/>
<organism evidence="2 3">
    <name type="scientific">Mycolicibacterium septicum DSM 44393</name>
    <dbReference type="NCBI Taxonomy" id="1341646"/>
    <lineage>
        <taxon>Bacteria</taxon>
        <taxon>Bacillati</taxon>
        <taxon>Actinomycetota</taxon>
        <taxon>Actinomycetes</taxon>
        <taxon>Mycobacteriales</taxon>
        <taxon>Mycobacteriaceae</taxon>
        <taxon>Mycolicibacterium</taxon>
    </lineage>
</organism>
<feature type="compositionally biased region" description="Pro residues" evidence="1">
    <location>
        <begin position="279"/>
        <end position="296"/>
    </location>
</feature>
<feature type="region of interest" description="Disordered" evidence="1">
    <location>
        <begin position="270"/>
        <end position="296"/>
    </location>
</feature>
<evidence type="ECO:0000256" key="1">
    <source>
        <dbReference type="SAM" id="MobiDB-lite"/>
    </source>
</evidence>
<dbReference type="InterPro" id="IPR001646">
    <property type="entry name" value="5peptide_repeat"/>
</dbReference>
<evidence type="ECO:0000313" key="2">
    <source>
        <dbReference type="EMBL" id="NKZ09989.1"/>
    </source>
</evidence>
<gene>
    <name evidence="2" type="ORF">HGA11_03285</name>
</gene>
<name>A0A7X6MNM0_9MYCO</name>
<dbReference type="SUPFAM" id="SSF141571">
    <property type="entry name" value="Pentapeptide repeat-like"/>
    <property type="match status" value="1"/>
</dbReference>
<dbReference type="EMBL" id="JAAXPJ010000001">
    <property type="protein sequence ID" value="NKZ09989.1"/>
    <property type="molecule type" value="Genomic_DNA"/>
</dbReference>
<protein>
    <submittedName>
        <fullName evidence="2">Pentapeptide repeat-containing protein</fullName>
    </submittedName>
</protein>
<dbReference type="Proteomes" id="UP000518188">
    <property type="component" value="Unassembled WGS sequence"/>
</dbReference>
<dbReference type="AlphaFoldDB" id="A0A7X6MNM0"/>
<dbReference type="Pfam" id="PF13576">
    <property type="entry name" value="Pentapeptide_3"/>
    <property type="match status" value="1"/>
</dbReference>
<comment type="caution">
    <text evidence="2">The sequence shown here is derived from an EMBL/GenBank/DDBJ whole genome shotgun (WGS) entry which is preliminary data.</text>
</comment>